<keyword evidence="2" id="KW-1185">Reference proteome</keyword>
<proteinExistence type="predicted"/>
<dbReference type="KEGG" id="hoh:Hoch_2664"/>
<dbReference type="AlphaFoldDB" id="D0LM17"/>
<dbReference type="PROSITE" id="PS51257">
    <property type="entry name" value="PROKAR_LIPOPROTEIN"/>
    <property type="match status" value="1"/>
</dbReference>
<evidence type="ECO:0000313" key="2">
    <source>
        <dbReference type="Proteomes" id="UP000001880"/>
    </source>
</evidence>
<reference evidence="1 2" key="1">
    <citation type="journal article" date="2010" name="Stand. Genomic Sci.">
        <title>Complete genome sequence of Haliangium ochraceum type strain (SMP-2).</title>
        <authorList>
            <consortium name="US DOE Joint Genome Institute (JGI-PGF)"/>
            <person name="Ivanova N."/>
            <person name="Daum C."/>
            <person name="Lang E."/>
            <person name="Abt B."/>
            <person name="Kopitz M."/>
            <person name="Saunders E."/>
            <person name="Lapidus A."/>
            <person name="Lucas S."/>
            <person name="Glavina Del Rio T."/>
            <person name="Nolan M."/>
            <person name="Tice H."/>
            <person name="Copeland A."/>
            <person name="Cheng J.F."/>
            <person name="Chen F."/>
            <person name="Bruce D."/>
            <person name="Goodwin L."/>
            <person name="Pitluck S."/>
            <person name="Mavromatis K."/>
            <person name="Pati A."/>
            <person name="Mikhailova N."/>
            <person name="Chen A."/>
            <person name="Palaniappan K."/>
            <person name="Land M."/>
            <person name="Hauser L."/>
            <person name="Chang Y.J."/>
            <person name="Jeffries C.D."/>
            <person name="Detter J.C."/>
            <person name="Brettin T."/>
            <person name="Rohde M."/>
            <person name="Goker M."/>
            <person name="Bristow J."/>
            <person name="Markowitz V."/>
            <person name="Eisen J.A."/>
            <person name="Hugenholtz P."/>
            <person name="Kyrpides N.C."/>
            <person name="Klenk H.P."/>
        </authorList>
    </citation>
    <scope>NUCLEOTIDE SEQUENCE [LARGE SCALE GENOMIC DNA]</scope>
    <source>
        <strain evidence="2">DSM 14365 / CIP 107738 / JCM 11303 / AJ 13395 / SMP-2</strain>
    </source>
</reference>
<name>D0LM17_HALO1</name>
<dbReference type="Proteomes" id="UP000001880">
    <property type="component" value="Chromosome"/>
</dbReference>
<dbReference type="EMBL" id="CP001804">
    <property type="protein sequence ID" value="ACY15195.1"/>
    <property type="molecule type" value="Genomic_DNA"/>
</dbReference>
<organism evidence="1 2">
    <name type="scientific">Haliangium ochraceum (strain DSM 14365 / JCM 11303 / SMP-2)</name>
    <dbReference type="NCBI Taxonomy" id="502025"/>
    <lineage>
        <taxon>Bacteria</taxon>
        <taxon>Pseudomonadati</taxon>
        <taxon>Myxococcota</taxon>
        <taxon>Polyangia</taxon>
        <taxon>Haliangiales</taxon>
        <taxon>Kofleriaceae</taxon>
        <taxon>Haliangium</taxon>
    </lineage>
</organism>
<protein>
    <submittedName>
        <fullName evidence="1">Uncharacterized protein</fullName>
    </submittedName>
</protein>
<evidence type="ECO:0000313" key="1">
    <source>
        <dbReference type="EMBL" id="ACY15195.1"/>
    </source>
</evidence>
<dbReference type="HOGENOM" id="CLU_933060_0_0_7"/>
<accession>D0LM17</accession>
<gene>
    <name evidence="1" type="ordered locus">Hoch_2664</name>
</gene>
<sequence>MLFSRIAMETATVAILSLGCRCGSSAPEVSQTATADAPDLFELYCGIEAGTVEMDIPDPEPEIVWDSPYPRPTTENQPKAELQCAGDSCISSTSVGATAKAWSISVDHTILVGNLCTVMTVRCKDHPYKLPEADGDSDSRIEEMDLCRKSMLEQVCAQTDCSVELPEGALSQCNRHIDIASCEELQAKALDIVTCTALPPLECVPPWPHPGDPAPHSICEGLARWLIECGHSTGPDGCAFVEALLDRCLAQEFSPEQWQEVAACIDPSCPDGPDGWCRMSTCPEKIACLEQTAPQLLE</sequence>